<dbReference type="Gene3D" id="3.40.50.2000">
    <property type="entry name" value="Glycogen Phosphorylase B"/>
    <property type="match status" value="2"/>
</dbReference>
<dbReference type="InterPro" id="IPR007235">
    <property type="entry name" value="Glyco_trans_28_C"/>
</dbReference>
<dbReference type="AlphaFoldDB" id="A0A381RZV3"/>
<evidence type="ECO:0000259" key="5">
    <source>
        <dbReference type="Pfam" id="PF04101"/>
    </source>
</evidence>
<feature type="domain" description="Glycosyltransferase family 28 N-terminal" evidence="4">
    <location>
        <begin position="25"/>
        <end position="103"/>
    </location>
</feature>
<dbReference type="InterPro" id="IPR004276">
    <property type="entry name" value="GlycoTrans_28_N"/>
</dbReference>
<proteinExistence type="predicted"/>
<dbReference type="Pfam" id="PF03033">
    <property type="entry name" value="Glyco_transf_28"/>
    <property type="match status" value="1"/>
</dbReference>
<evidence type="ECO:0000256" key="2">
    <source>
        <dbReference type="ARBA" id="ARBA00022679"/>
    </source>
</evidence>
<evidence type="ECO:0000259" key="4">
    <source>
        <dbReference type="Pfam" id="PF03033"/>
    </source>
</evidence>
<keyword evidence="1" id="KW-0328">Glycosyltransferase</keyword>
<dbReference type="Pfam" id="PF04101">
    <property type="entry name" value="Glyco_tran_28_C"/>
    <property type="match status" value="1"/>
</dbReference>
<dbReference type="SUPFAM" id="SSF53756">
    <property type="entry name" value="UDP-Glycosyltransferase/glycogen phosphorylase"/>
    <property type="match status" value="1"/>
</dbReference>
<evidence type="ECO:0000256" key="3">
    <source>
        <dbReference type="SAM" id="Phobius"/>
    </source>
</evidence>
<dbReference type="PANTHER" id="PTHR21015">
    <property type="entry name" value="UDP-N-ACETYLGLUCOSAMINE--N-ACETYLMURAMYL-(PENTAPEPTIDE) PYROPHOSPHORYL-UNDECAPRENOL N-ACETYLGLUCOSAMINE TRANSFERASE 1"/>
    <property type="match status" value="1"/>
</dbReference>
<dbReference type="CDD" id="cd03785">
    <property type="entry name" value="GT28_MurG"/>
    <property type="match status" value="1"/>
</dbReference>
<protein>
    <recommendedName>
        <fullName evidence="7">Glycosyl transferase family 28 C-terminal domain-containing protein</fullName>
    </recommendedName>
</protein>
<accession>A0A381RZV3</accession>
<dbReference type="EMBL" id="UINC01002501">
    <property type="protein sequence ID" value="SUZ97352.1"/>
    <property type="molecule type" value="Genomic_DNA"/>
</dbReference>
<reference evidence="6" key="1">
    <citation type="submission" date="2018-05" db="EMBL/GenBank/DDBJ databases">
        <authorList>
            <person name="Lanie J.A."/>
            <person name="Ng W.-L."/>
            <person name="Kazmierczak K.M."/>
            <person name="Andrzejewski T.M."/>
            <person name="Davidsen T.M."/>
            <person name="Wayne K.J."/>
            <person name="Tettelin H."/>
            <person name="Glass J.I."/>
            <person name="Rusch D."/>
            <person name="Podicherti R."/>
            <person name="Tsui H.-C.T."/>
            <person name="Winkler M.E."/>
        </authorList>
    </citation>
    <scope>NUCLEOTIDE SEQUENCE</scope>
</reference>
<name>A0A381RZV3_9ZZZZ</name>
<sequence>MKYASQFKGRVLCISSAHFSGNTLYKLKSIFLLLYGLIQSFYYLFKIKPSHCFGFGSYASFTPLTVALVLKVLRMTKIHLHEQNSIIGKVNLLFAPFSNNIFINFDNIINLKSRYAKKIYHVGLPNDNKIIFKKRSINIVKDKKLKILIFGGSQGSLNLNDGFLKIIKKLPGNYYKKLSILMQCPNKQANKIKNELKDLGVEYELKNFFYNICKILDSSDFVVARSGAGTINDIIQSQIPSILIPLPHSIYNHQYINAKYLTDKKAAQLVEEKDLGSDSAYFAFKKLFDNVDQRISIIKNLQQIKILDANKLMLNKVFK</sequence>
<dbReference type="GO" id="GO:0005975">
    <property type="term" value="P:carbohydrate metabolic process"/>
    <property type="evidence" value="ECO:0007669"/>
    <property type="project" value="InterPro"/>
</dbReference>
<evidence type="ECO:0000256" key="1">
    <source>
        <dbReference type="ARBA" id="ARBA00022676"/>
    </source>
</evidence>
<evidence type="ECO:0008006" key="7">
    <source>
        <dbReference type="Google" id="ProtNLM"/>
    </source>
</evidence>
<keyword evidence="3" id="KW-0812">Transmembrane</keyword>
<keyword evidence="2" id="KW-0808">Transferase</keyword>
<gene>
    <name evidence="6" type="ORF">METZ01_LOCUS50206</name>
</gene>
<feature type="transmembrane region" description="Helical" evidence="3">
    <location>
        <begin position="30"/>
        <end position="47"/>
    </location>
</feature>
<keyword evidence="3" id="KW-1133">Transmembrane helix</keyword>
<dbReference type="GO" id="GO:0016758">
    <property type="term" value="F:hexosyltransferase activity"/>
    <property type="evidence" value="ECO:0007669"/>
    <property type="project" value="InterPro"/>
</dbReference>
<feature type="domain" description="Glycosyl transferase family 28 C-terminal" evidence="5">
    <location>
        <begin position="147"/>
        <end position="279"/>
    </location>
</feature>
<feature type="transmembrane region" description="Helical" evidence="3">
    <location>
        <begin position="53"/>
        <end position="73"/>
    </location>
</feature>
<evidence type="ECO:0000313" key="6">
    <source>
        <dbReference type="EMBL" id="SUZ97352.1"/>
    </source>
</evidence>
<organism evidence="6">
    <name type="scientific">marine metagenome</name>
    <dbReference type="NCBI Taxonomy" id="408172"/>
    <lineage>
        <taxon>unclassified sequences</taxon>
        <taxon>metagenomes</taxon>
        <taxon>ecological metagenomes</taxon>
    </lineage>
</organism>
<keyword evidence="3" id="KW-0472">Membrane</keyword>
<dbReference type="PANTHER" id="PTHR21015:SF22">
    <property type="entry name" value="GLYCOSYLTRANSFERASE"/>
    <property type="match status" value="1"/>
</dbReference>